<dbReference type="PROSITE" id="PS00633">
    <property type="entry name" value="BROMODOMAIN_1"/>
    <property type="match status" value="1"/>
</dbReference>
<sequence>MAEPEAAQPGRPPPAPGAAAAGSGGAGSGAAGAAAGGAGTSDPARPGLSQQQRASQRKAQVRGFPRGKKLEKLGVFSACKANDACKCNGWKNPNPPTAPRMDLQQPVTNLSEPCRSCSHALADHVSHLENVSEEEINRLLGMVVDVENLFMSVHKEEDTDTKQVYFYLFKGVLNFVQYKFSHLPPKERQTMYELSKMFLLCLNYWKLETPSQFRQRSQNDDVATYKVNYTRWLCYCHVPQSCDSLPRYETTHVFGRSLLKSIFTVTRRQLLEKFRVEKDKLVPEKRTLILTHFPKFLSMLEEEIYGENSPIWEADFTVPAAEGAQLVSRPAAVSTVTVPTTPLFSKKLSNSSSAASMDASTPEPLPGRAGVREKRKLPESLTLEDAKRIRVMGDIPMELVNEVMLTITDPAAMLGPETSLLSANAARDETARLEERRGIIEFHVIGNSLSQKSNKKILMWLVGLQNVFSHQLPRMPKEYITRLVFDPKHKTLALIKDGRVIGGICFRMFPTQGFTEIVFCAVTSNEQVKVRVWGDGWWSWPWGSLAAQHRGCGGFSKDIKVPKSRYLGYIKDYEGATLMECELNPRIPYTELSHIIKKQKEIIKKLIERKQAQIRKVYPGLTCFKEGVRQIPIESVPGIRETGWKPLGKEKGKELKDPDQLYNTLKNLLAQIKTHPSAWPFMEPVKKSEAPDYYEIIRFPIDLKTMTERLKNRYYVTKKLFIADLQRIITNCREYNPPDSDYCKCANTLEKFFYFKLKEGGLIDK</sequence>
<dbReference type="PANTHER" id="PTHR45750">
    <property type="entry name" value="GH11602P"/>
    <property type="match status" value="1"/>
</dbReference>
<keyword evidence="2" id="KW-0963">Cytoplasm</keyword>
<evidence type="ECO:0000256" key="7">
    <source>
        <dbReference type="PIRSR" id="PIRSR003048-1"/>
    </source>
</evidence>
<dbReference type="Pfam" id="PF00439">
    <property type="entry name" value="Bromodomain"/>
    <property type="match status" value="1"/>
</dbReference>
<comment type="catalytic activity">
    <reaction evidence="6">
        <text>L-lysyl-[protein] + acetyl-CoA = N(6)-acetyl-L-lysyl-[protein] + CoA + H(+)</text>
        <dbReference type="Rhea" id="RHEA:45948"/>
        <dbReference type="Rhea" id="RHEA-COMP:9752"/>
        <dbReference type="Rhea" id="RHEA-COMP:10731"/>
        <dbReference type="ChEBI" id="CHEBI:15378"/>
        <dbReference type="ChEBI" id="CHEBI:29969"/>
        <dbReference type="ChEBI" id="CHEBI:57287"/>
        <dbReference type="ChEBI" id="CHEBI:57288"/>
        <dbReference type="ChEBI" id="CHEBI:61930"/>
        <dbReference type="EC" id="2.3.1.48"/>
    </reaction>
</comment>
<evidence type="ECO:0000313" key="12">
    <source>
        <dbReference type="Proteomes" id="UP000694562"/>
    </source>
</evidence>
<dbReference type="InterPro" id="IPR037800">
    <property type="entry name" value="GCN5"/>
</dbReference>
<dbReference type="GO" id="GO:0005737">
    <property type="term" value="C:cytoplasm"/>
    <property type="evidence" value="ECO:0007669"/>
    <property type="project" value="UniProtKB-SubCell"/>
</dbReference>
<comment type="similarity">
    <text evidence="6">Belongs to the acetyltransferase family. GCN5 subfamily.</text>
</comment>
<dbReference type="GO" id="GO:0010484">
    <property type="term" value="F:histone H3 acetyltransferase activity"/>
    <property type="evidence" value="ECO:0007669"/>
    <property type="project" value="TreeGrafter"/>
</dbReference>
<keyword evidence="6" id="KW-0805">Transcription regulation</keyword>
<dbReference type="PIRSF" id="PIRSF003048">
    <property type="entry name" value="Histone_acetylase_PCAF"/>
    <property type="match status" value="1"/>
</dbReference>
<proteinExistence type="inferred from homology"/>
<feature type="region of interest" description="Disordered" evidence="9">
    <location>
        <begin position="347"/>
        <end position="377"/>
    </location>
</feature>
<dbReference type="CDD" id="cd05509">
    <property type="entry name" value="Bromo_gcn5_like"/>
    <property type="match status" value="1"/>
</dbReference>
<evidence type="ECO:0000256" key="5">
    <source>
        <dbReference type="ARBA" id="ARBA00023315"/>
    </source>
</evidence>
<keyword evidence="12" id="KW-1185">Reference proteome</keyword>
<dbReference type="AlphaFoldDB" id="A0A8C4TZQ0"/>
<evidence type="ECO:0000256" key="4">
    <source>
        <dbReference type="ARBA" id="ARBA00023117"/>
    </source>
</evidence>
<feature type="compositionally biased region" description="Low complexity" evidence="9">
    <location>
        <begin position="349"/>
        <end position="360"/>
    </location>
</feature>
<dbReference type="Proteomes" id="UP000694562">
    <property type="component" value="Unplaced"/>
</dbReference>
<dbReference type="PANTHER" id="PTHR45750:SF1">
    <property type="entry name" value="HISTONE ACETYLTRANSFERASE KAT2A"/>
    <property type="match status" value="1"/>
</dbReference>
<dbReference type="InterPro" id="IPR016376">
    <property type="entry name" value="GCN5/PCAF"/>
</dbReference>
<dbReference type="InterPro" id="IPR018359">
    <property type="entry name" value="Bromodomain_CS"/>
</dbReference>
<evidence type="ECO:0000256" key="9">
    <source>
        <dbReference type="SAM" id="MobiDB-lite"/>
    </source>
</evidence>
<dbReference type="GO" id="GO:0005634">
    <property type="term" value="C:nucleus"/>
    <property type="evidence" value="ECO:0007669"/>
    <property type="project" value="UniProtKB-SubCell"/>
</dbReference>
<dbReference type="Ensembl" id="ENSFTIT00000005135.1">
    <property type="protein sequence ID" value="ENSFTIP00000004891.1"/>
    <property type="gene ID" value="ENSFTIG00000003363.1"/>
</dbReference>
<dbReference type="Gene3D" id="3.40.630.30">
    <property type="match status" value="2"/>
</dbReference>
<dbReference type="FunFam" id="1.20.920.10:FF:000014">
    <property type="entry name" value="Histone acetyltransferase KAT2B"/>
    <property type="match status" value="1"/>
</dbReference>
<feature type="compositionally biased region" description="Basic residues" evidence="9">
    <location>
        <begin position="55"/>
        <end position="66"/>
    </location>
</feature>
<evidence type="ECO:0000313" key="11">
    <source>
        <dbReference type="Ensembl" id="ENSFTIP00000004891.1"/>
    </source>
</evidence>
<evidence type="ECO:0000256" key="8">
    <source>
        <dbReference type="PROSITE-ProRule" id="PRU00035"/>
    </source>
</evidence>
<comment type="subcellular location">
    <subcellularLocation>
        <location evidence="1">Cytoplasm</location>
    </subcellularLocation>
    <subcellularLocation>
        <location evidence="6">Nucleus</location>
    </subcellularLocation>
</comment>
<keyword evidence="6" id="KW-0539">Nucleus</keyword>
<evidence type="ECO:0000256" key="1">
    <source>
        <dbReference type="ARBA" id="ARBA00004496"/>
    </source>
</evidence>
<feature type="domain" description="Bromo" evidence="10">
    <location>
        <begin position="673"/>
        <end position="743"/>
    </location>
</feature>
<reference evidence="11" key="2">
    <citation type="submission" date="2025-09" db="UniProtKB">
        <authorList>
            <consortium name="Ensembl"/>
        </authorList>
    </citation>
    <scope>IDENTIFICATION</scope>
</reference>
<keyword evidence="3 6" id="KW-0808">Transferase</keyword>
<name>A0A8C4TZQ0_FALTI</name>
<accession>A0A8C4TZQ0</accession>
<evidence type="ECO:0000256" key="3">
    <source>
        <dbReference type="ARBA" id="ARBA00022679"/>
    </source>
</evidence>
<evidence type="ECO:0000256" key="6">
    <source>
        <dbReference type="PIRNR" id="PIRNR003048"/>
    </source>
</evidence>
<dbReference type="PRINTS" id="PR00503">
    <property type="entry name" value="BROMODOMAIN"/>
</dbReference>
<evidence type="ECO:0000259" key="10">
    <source>
        <dbReference type="PROSITE" id="PS50014"/>
    </source>
</evidence>
<dbReference type="GO" id="GO:0045944">
    <property type="term" value="P:positive regulation of transcription by RNA polymerase II"/>
    <property type="evidence" value="ECO:0007669"/>
    <property type="project" value="TreeGrafter"/>
</dbReference>
<dbReference type="InterPro" id="IPR036427">
    <property type="entry name" value="Bromodomain-like_sf"/>
</dbReference>
<keyword evidence="6" id="KW-0804">Transcription</keyword>
<evidence type="ECO:0000256" key="2">
    <source>
        <dbReference type="ARBA" id="ARBA00022490"/>
    </source>
</evidence>
<dbReference type="SUPFAM" id="SSF47370">
    <property type="entry name" value="Bromodomain"/>
    <property type="match status" value="1"/>
</dbReference>
<dbReference type="GO" id="GO:0140672">
    <property type="term" value="C:ATAC complex"/>
    <property type="evidence" value="ECO:0007669"/>
    <property type="project" value="TreeGrafter"/>
</dbReference>
<keyword evidence="5 6" id="KW-0012">Acyltransferase</keyword>
<dbReference type="InterPro" id="IPR001487">
    <property type="entry name" value="Bromodomain"/>
</dbReference>
<dbReference type="EC" id="2.3.1.48" evidence="6"/>
<dbReference type="SMART" id="SM00297">
    <property type="entry name" value="BROMO"/>
    <property type="match status" value="1"/>
</dbReference>
<protein>
    <recommendedName>
        <fullName evidence="6">Histone acetyltransferase</fullName>
        <ecNumber evidence="6">2.3.1.48</ecNumber>
    </recommendedName>
</protein>
<feature type="compositionally biased region" description="Gly residues" evidence="9">
    <location>
        <begin position="22"/>
        <end position="39"/>
    </location>
</feature>
<dbReference type="Pfam" id="PF06466">
    <property type="entry name" value="PCAF_N"/>
    <property type="match status" value="1"/>
</dbReference>
<keyword evidence="4 8" id="KW-0103">Bromodomain</keyword>
<dbReference type="InterPro" id="IPR009464">
    <property type="entry name" value="PCAF_N"/>
</dbReference>
<feature type="region of interest" description="Disordered" evidence="9">
    <location>
        <begin position="1"/>
        <end position="66"/>
    </location>
</feature>
<organism evidence="11 12">
    <name type="scientific">Falco tinnunculus</name>
    <name type="common">Common kestrel</name>
    <dbReference type="NCBI Taxonomy" id="100819"/>
    <lineage>
        <taxon>Eukaryota</taxon>
        <taxon>Metazoa</taxon>
        <taxon>Chordata</taxon>
        <taxon>Craniata</taxon>
        <taxon>Vertebrata</taxon>
        <taxon>Euteleostomi</taxon>
        <taxon>Archelosauria</taxon>
        <taxon>Archosauria</taxon>
        <taxon>Dinosauria</taxon>
        <taxon>Saurischia</taxon>
        <taxon>Theropoda</taxon>
        <taxon>Coelurosauria</taxon>
        <taxon>Aves</taxon>
        <taxon>Neognathae</taxon>
        <taxon>Neoaves</taxon>
        <taxon>Telluraves</taxon>
        <taxon>Australaves</taxon>
        <taxon>Falconiformes</taxon>
        <taxon>Falconidae</taxon>
        <taxon>Falco</taxon>
    </lineage>
</organism>
<feature type="active site" description="Proton donor/acceptor" evidence="7">
    <location>
        <position position="516"/>
    </location>
</feature>
<dbReference type="PROSITE" id="PS50014">
    <property type="entry name" value="BROMODOMAIN_2"/>
    <property type="match status" value="1"/>
</dbReference>
<reference evidence="11" key="1">
    <citation type="submission" date="2025-08" db="UniProtKB">
        <authorList>
            <consortium name="Ensembl"/>
        </authorList>
    </citation>
    <scope>IDENTIFICATION</scope>
</reference>
<dbReference type="Gene3D" id="1.20.920.10">
    <property type="entry name" value="Bromodomain-like"/>
    <property type="match status" value="1"/>
</dbReference>